<evidence type="ECO:0000313" key="7">
    <source>
        <dbReference type="EMBL" id="CUA89254.1"/>
    </source>
</evidence>
<name>A0ABP2A918_9HYPH</name>
<dbReference type="CDD" id="cd08414">
    <property type="entry name" value="PBP2_LTTR_aromatics_like"/>
    <property type="match status" value="1"/>
</dbReference>
<dbReference type="InterPro" id="IPR036388">
    <property type="entry name" value="WH-like_DNA-bd_sf"/>
</dbReference>
<dbReference type="InterPro" id="IPR005119">
    <property type="entry name" value="LysR_subst-bd"/>
</dbReference>
<keyword evidence="8" id="KW-1185">Reference proteome</keyword>
<evidence type="ECO:0000256" key="2">
    <source>
        <dbReference type="ARBA" id="ARBA00023015"/>
    </source>
</evidence>
<dbReference type="Proteomes" id="UP000182178">
    <property type="component" value="Unassembled WGS sequence"/>
</dbReference>
<keyword evidence="2" id="KW-0805">Transcription regulation</keyword>
<evidence type="ECO:0000256" key="5">
    <source>
        <dbReference type="SAM" id="MobiDB-lite"/>
    </source>
</evidence>
<sequence>MPPEHRFPSQFDGDLGRMTAYRYLTAAAQNGSFRRAAEALGIRQSTISRSVRAMEDRLGVSLFHRGTAGIRLTNAGRRFLDEVLPAIEQLALAAVSAAAAGRAAVGSLRIGTFPGAFGGLFGQIMRSFAAQYPDVLITIEDEQCDGDLGRLQRRRLDIGFMASPTPVPGCEVVELWREPLFVALPPEHVLAARDLIDWKALRQEAFLVTKRDPGPAIRNHIVTRTHGTASVPDVALCSVSPGTLLHLVSLGQGITLVPASWTDVQTAGILCRPLADSTEALPVRAVWSARNDNPALRRFLSVAHMLAGQHRRGTSDWSGRLPIAASGPRPTHQ</sequence>
<dbReference type="PROSITE" id="PS50931">
    <property type="entry name" value="HTH_LYSR"/>
    <property type="match status" value="1"/>
</dbReference>
<feature type="domain" description="HTH lysR-type" evidence="6">
    <location>
        <begin position="22"/>
        <end position="73"/>
    </location>
</feature>
<dbReference type="Gene3D" id="1.10.10.10">
    <property type="entry name" value="Winged helix-like DNA-binding domain superfamily/Winged helix DNA-binding domain"/>
    <property type="match status" value="1"/>
</dbReference>
<dbReference type="PANTHER" id="PTHR30346">
    <property type="entry name" value="TRANSCRIPTIONAL DUAL REGULATOR HCAR-RELATED"/>
    <property type="match status" value="1"/>
</dbReference>
<evidence type="ECO:0000256" key="1">
    <source>
        <dbReference type="ARBA" id="ARBA00009437"/>
    </source>
</evidence>
<dbReference type="InterPro" id="IPR000847">
    <property type="entry name" value="LysR_HTH_N"/>
</dbReference>
<comment type="caution">
    <text evidence="7">The sequence shown here is derived from an EMBL/GenBank/DDBJ whole genome shotgun (WGS) entry which is preliminary data.</text>
</comment>
<evidence type="ECO:0000259" key="6">
    <source>
        <dbReference type="PROSITE" id="PS50931"/>
    </source>
</evidence>
<evidence type="ECO:0000256" key="3">
    <source>
        <dbReference type="ARBA" id="ARBA00023125"/>
    </source>
</evidence>
<dbReference type="Pfam" id="PF03466">
    <property type="entry name" value="LysR_substrate"/>
    <property type="match status" value="1"/>
</dbReference>
<evidence type="ECO:0000256" key="4">
    <source>
        <dbReference type="ARBA" id="ARBA00023163"/>
    </source>
</evidence>
<dbReference type="SUPFAM" id="SSF53850">
    <property type="entry name" value="Periplasmic binding protein-like II"/>
    <property type="match status" value="1"/>
</dbReference>
<keyword evidence="3" id="KW-0238">DNA-binding</keyword>
<proteinExistence type="inferred from homology"/>
<dbReference type="PRINTS" id="PR00039">
    <property type="entry name" value="HTHLYSR"/>
</dbReference>
<protein>
    <submittedName>
        <fullName evidence="7">Transcriptional regulator, LysR family</fullName>
    </submittedName>
</protein>
<dbReference type="PANTHER" id="PTHR30346:SF0">
    <property type="entry name" value="HCA OPERON TRANSCRIPTIONAL ACTIVATOR HCAR"/>
    <property type="match status" value="1"/>
</dbReference>
<organism evidence="7 8">
    <name type="scientific">Chelatococcus sambhunathii</name>
    <dbReference type="NCBI Taxonomy" id="363953"/>
    <lineage>
        <taxon>Bacteria</taxon>
        <taxon>Pseudomonadati</taxon>
        <taxon>Pseudomonadota</taxon>
        <taxon>Alphaproteobacteria</taxon>
        <taxon>Hyphomicrobiales</taxon>
        <taxon>Chelatococcaceae</taxon>
        <taxon>Chelatococcus</taxon>
    </lineage>
</organism>
<dbReference type="InterPro" id="IPR036390">
    <property type="entry name" value="WH_DNA-bd_sf"/>
</dbReference>
<reference evidence="7 8" key="1">
    <citation type="submission" date="2015-08" db="EMBL/GenBank/DDBJ databases">
        <authorList>
            <person name="Varghese N."/>
        </authorList>
    </citation>
    <scope>NUCLEOTIDE SEQUENCE [LARGE SCALE GENOMIC DNA]</scope>
    <source>
        <strain evidence="7 8">DSM 18167</strain>
    </source>
</reference>
<evidence type="ECO:0000313" key="8">
    <source>
        <dbReference type="Proteomes" id="UP000182178"/>
    </source>
</evidence>
<dbReference type="Pfam" id="PF00126">
    <property type="entry name" value="HTH_1"/>
    <property type="match status" value="1"/>
</dbReference>
<feature type="region of interest" description="Disordered" evidence="5">
    <location>
        <begin position="311"/>
        <end position="333"/>
    </location>
</feature>
<gene>
    <name evidence="7" type="ORF">Ga0061061_10763</name>
</gene>
<accession>A0ABP2A918</accession>
<dbReference type="EMBL" id="CYHC01000007">
    <property type="protein sequence ID" value="CUA89254.1"/>
    <property type="molecule type" value="Genomic_DNA"/>
</dbReference>
<dbReference type="Gene3D" id="3.40.190.10">
    <property type="entry name" value="Periplasmic binding protein-like II"/>
    <property type="match status" value="2"/>
</dbReference>
<keyword evidence="4" id="KW-0804">Transcription</keyword>
<comment type="similarity">
    <text evidence="1">Belongs to the LysR transcriptional regulatory family.</text>
</comment>
<dbReference type="SUPFAM" id="SSF46785">
    <property type="entry name" value="Winged helix' DNA-binding domain"/>
    <property type="match status" value="1"/>
</dbReference>